<dbReference type="Pfam" id="PF02880">
    <property type="entry name" value="PGM_PMM_III"/>
    <property type="match status" value="1"/>
</dbReference>
<feature type="domain" description="Alpha-D-phosphohexomutase alpha/beta/alpha" evidence="7">
    <location>
        <begin position="253"/>
        <end position="351"/>
    </location>
</feature>
<dbReference type="GO" id="GO:0006166">
    <property type="term" value="P:purine ribonucleoside salvage"/>
    <property type="evidence" value="ECO:0007669"/>
    <property type="project" value="TreeGrafter"/>
</dbReference>
<keyword evidence="2" id="KW-0597">Phosphoprotein</keyword>
<dbReference type="CDD" id="cd05799">
    <property type="entry name" value="PGM2"/>
    <property type="match status" value="1"/>
</dbReference>
<feature type="domain" description="Alpha-D-phosphohexomutase alpha/beta/alpha" evidence="8">
    <location>
        <begin position="362"/>
        <end position="487"/>
    </location>
</feature>
<keyword evidence="5" id="KW-0413">Isomerase</keyword>
<evidence type="ECO:0000259" key="7">
    <source>
        <dbReference type="Pfam" id="PF02879"/>
    </source>
</evidence>
<evidence type="ECO:0008006" key="11">
    <source>
        <dbReference type="Google" id="ProtNLM"/>
    </source>
</evidence>
<dbReference type="Gene3D" id="3.40.120.10">
    <property type="entry name" value="Alpha-D-Glucose-1,6-Bisphosphate, subunit A, domain 3"/>
    <property type="match status" value="3"/>
</dbReference>
<protein>
    <recommendedName>
        <fullName evidence="11">Phospho-sugar mutase</fullName>
    </recommendedName>
</protein>
<evidence type="ECO:0000259" key="8">
    <source>
        <dbReference type="Pfam" id="PF02880"/>
    </source>
</evidence>
<comment type="caution">
    <text evidence="9">The sequence shown here is derived from an EMBL/GenBank/DDBJ whole genome shotgun (WGS) entry which is preliminary data.</text>
</comment>
<dbReference type="InterPro" id="IPR005845">
    <property type="entry name" value="A-D-PHexomutase_a/b/a-II"/>
</dbReference>
<dbReference type="EMBL" id="PFWZ01000198">
    <property type="protein sequence ID" value="PJA39076.1"/>
    <property type="molecule type" value="Genomic_DNA"/>
</dbReference>
<dbReference type="PANTHER" id="PTHR45745:SF1">
    <property type="entry name" value="PHOSPHOGLUCOMUTASE 2B-RELATED"/>
    <property type="match status" value="1"/>
</dbReference>
<dbReference type="Pfam" id="PF02878">
    <property type="entry name" value="PGM_PMM_I"/>
    <property type="match status" value="1"/>
</dbReference>
<organism evidence="9 10">
    <name type="scientific">candidate division WWE3 bacterium CG_4_9_14_3_um_filter_39_7</name>
    <dbReference type="NCBI Taxonomy" id="1975080"/>
    <lineage>
        <taxon>Bacteria</taxon>
        <taxon>Katanobacteria</taxon>
    </lineage>
</organism>
<dbReference type="GO" id="GO:0005975">
    <property type="term" value="P:carbohydrate metabolic process"/>
    <property type="evidence" value="ECO:0007669"/>
    <property type="project" value="InterPro"/>
</dbReference>
<accession>A0A2M7WZP2</accession>
<dbReference type="InterPro" id="IPR016055">
    <property type="entry name" value="A-D-PHexomutase_a/b/a-I/II/III"/>
</dbReference>
<dbReference type="GO" id="GO:0046872">
    <property type="term" value="F:metal ion binding"/>
    <property type="evidence" value="ECO:0007669"/>
    <property type="project" value="UniProtKB-KW"/>
</dbReference>
<dbReference type="SUPFAM" id="SSF53738">
    <property type="entry name" value="Phosphoglucomutase, first 3 domains"/>
    <property type="match status" value="3"/>
</dbReference>
<evidence type="ECO:0000313" key="10">
    <source>
        <dbReference type="Proteomes" id="UP000231195"/>
    </source>
</evidence>
<reference evidence="10" key="1">
    <citation type="submission" date="2017-09" db="EMBL/GenBank/DDBJ databases">
        <title>Depth-based differentiation of microbial function through sediment-hosted aquifers and enrichment of novel symbionts in the deep terrestrial subsurface.</title>
        <authorList>
            <person name="Probst A.J."/>
            <person name="Ladd B."/>
            <person name="Jarett J.K."/>
            <person name="Geller-Mcgrath D.E."/>
            <person name="Sieber C.M.K."/>
            <person name="Emerson J.B."/>
            <person name="Anantharaman K."/>
            <person name="Thomas B.C."/>
            <person name="Malmstrom R."/>
            <person name="Stieglmeier M."/>
            <person name="Klingl A."/>
            <person name="Woyke T."/>
            <person name="Ryan C.M."/>
            <person name="Banfield J.F."/>
        </authorList>
    </citation>
    <scope>NUCLEOTIDE SEQUENCE [LARGE SCALE GENOMIC DNA]</scope>
</reference>
<sequence>MTLEQTLQKCSQGFSSLNVSEHFKETALTHLKTWLTQDLYQDYVPQIEFMISQESWDYLLDSFYQIIPFGTGGRRGEVGIGPNRINPFTIEASAQGHSQYLLKEFGQKAKTRGVVLAYDVREFFTNKYFDDSLPNPVTNLTCKHLAEGAARVYTANSITVHIFDNVRTTPELSFAIRHLNALGGAMFSASHNPPEHNGKKVFDQFGGQLIPPYDEALVNEVTQNVKVIHKISTENALQKNLLKTIDASLDDEYSKAVTKLSLSHERNVIIAYTPLHGSGSTSVVKSLNEAGFIVHKDPLTSNPSGKFEHVTFNIPNPEVIQSFDTTIPFASKISADIILSSDPDADRIGVMVFHNNEWVFMNGNEIGIILTEYAIQKWKQQGQMSGVVIKTSVTSGLISYIAKTNGFTAIDNLLVGFKFIGEEMNKLEQNNDIESFTFGAEESHGYIAGNYIREKDAAIAALWLSELAAELKTQNKTLIDEMNRIYQTYGFYKNYLTEIRLPGAEGMGKIQTIQEMLRNSAPQAFGSYKVLSVEDWLDRTPIISETDKAGKQGLVFQLTSINSSITSIKVTVRPSGTEPKIKMYFEIGTQNSSDLPLTKNKAESTLRDVEQVFMNHCYNIIGVDFPKRGYLLFWQLPLQSKLQYFEIEENIHNLRNEPQEETRIAKLTSLISFLGSDPIEKIDGAYKEKYNCSIREDLDLPNY</sequence>
<dbReference type="AlphaFoldDB" id="A0A2M7WZP2"/>
<dbReference type="Proteomes" id="UP000231195">
    <property type="component" value="Unassembled WGS sequence"/>
</dbReference>
<gene>
    <name evidence="9" type="ORF">CO179_05900</name>
</gene>
<dbReference type="InterPro" id="IPR005844">
    <property type="entry name" value="A-D-PHexomutase_a/b/a-I"/>
</dbReference>
<evidence type="ECO:0000313" key="9">
    <source>
        <dbReference type="EMBL" id="PJA39076.1"/>
    </source>
</evidence>
<dbReference type="SUPFAM" id="SSF55957">
    <property type="entry name" value="Phosphoglucomutase, C-terminal domain"/>
    <property type="match status" value="1"/>
</dbReference>
<dbReference type="Pfam" id="PF02879">
    <property type="entry name" value="PGM_PMM_II"/>
    <property type="match status" value="1"/>
</dbReference>
<evidence type="ECO:0000256" key="2">
    <source>
        <dbReference type="ARBA" id="ARBA00022553"/>
    </source>
</evidence>
<name>A0A2M7WZP2_UNCKA</name>
<evidence type="ECO:0000256" key="5">
    <source>
        <dbReference type="ARBA" id="ARBA00023235"/>
    </source>
</evidence>
<proteinExistence type="inferred from homology"/>
<feature type="domain" description="Alpha-D-phosphohexomutase alpha/beta/alpha" evidence="6">
    <location>
        <begin position="140"/>
        <end position="224"/>
    </location>
</feature>
<dbReference type="GO" id="GO:0008973">
    <property type="term" value="F:phosphopentomutase activity"/>
    <property type="evidence" value="ECO:0007669"/>
    <property type="project" value="TreeGrafter"/>
</dbReference>
<dbReference type="InterPro" id="IPR005846">
    <property type="entry name" value="A-D-PHexomutase_a/b/a-III"/>
</dbReference>
<dbReference type="PANTHER" id="PTHR45745">
    <property type="entry name" value="PHOSPHOMANNOMUTASE 45A"/>
    <property type="match status" value="1"/>
</dbReference>
<keyword evidence="4" id="KW-0460">Magnesium</keyword>
<evidence type="ECO:0000256" key="4">
    <source>
        <dbReference type="ARBA" id="ARBA00022842"/>
    </source>
</evidence>
<dbReference type="InterPro" id="IPR036900">
    <property type="entry name" value="A-D-PHexomutase_C_sf"/>
</dbReference>
<evidence type="ECO:0000259" key="6">
    <source>
        <dbReference type="Pfam" id="PF02878"/>
    </source>
</evidence>
<evidence type="ECO:0000256" key="1">
    <source>
        <dbReference type="ARBA" id="ARBA00010231"/>
    </source>
</evidence>
<keyword evidence="3" id="KW-0479">Metal-binding</keyword>
<comment type="similarity">
    <text evidence="1">Belongs to the phosphohexose mutase family.</text>
</comment>
<evidence type="ECO:0000256" key="3">
    <source>
        <dbReference type="ARBA" id="ARBA00022723"/>
    </source>
</evidence>